<dbReference type="InterPro" id="IPR006076">
    <property type="entry name" value="FAD-dep_OxRdtase"/>
</dbReference>
<evidence type="ECO:0000313" key="3">
    <source>
        <dbReference type="Proteomes" id="UP000198584"/>
    </source>
</evidence>
<organism evidence="2 3">
    <name type="scientific">Thalassobacillus cyri</name>
    <dbReference type="NCBI Taxonomy" id="571932"/>
    <lineage>
        <taxon>Bacteria</taxon>
        <taxon>Bacillati</taxon>
        <taxon>Bacillota</taxon>
        <taxon>Bacilli</taxon>
        <taxon>Bacillales</taxon>
        <taxon>Bacillaceae</taxon>
        <taxon>Thalassobacillus</taxon>
    </lineage>
</organism>
<accession>A0A1H3VZL8</accession>
<evidence type="ECO:0000259" key="1">
    <source>
        <dbReference type="Pfam" id="PF01266"/>
    </source>
</evidence>
<dbReference type="Proteomes" id="UP000198584">
    <property type="component" value="Unassembled WGS sequence"/>
</dbReference>
<proteinExistence type="predicted"/>
<dbReference type="RefSeq" id="WP_093041391.1">
    <property type="nucleotide sequence ID" value="NZ_FNQR01000001.1"/>
</dbReference>
<gene>
    <name evidence="2" type="ORF">SAMN05421743_101258</name>
</gene>
<dbReference type="GO" id="GO:0005737">
    <property type="term" value="C:cytoplasm"/>
    <property type="evidence" value="ECO:0007669"/>
    <property type="project" value="TreeGrafter"/>
</dbReference>
<dbReference type="STRING" id="571932.SAMN05421743_101258"/>
<dbReference type="AlphaFoldDB" id="A0A1H3VZL8"/>
<name>A0A1H3VZL8_9BACI</name>
<dbReference type="EMBL" id="FNQR01000001">
    <property type="protein sequence ID" value="SDZ80263.1"/>
    <property type="molecule type" value="Genomic_DNA"/>
</dbReference>
<dbReference type="InterPro" id="IPR036188">
    <property type="entry name" value="FAD/NAD-bd_sf"/>
</dbReference>
<dbReference type="SUPFAM" id="SSF51905">
    <property type="entry name" value="FAD/NAD(P)-binding domain"/>
    <property type="match status" value="1"/>
</dbReference>
<keyword evidence="3" id="KW-1185">Reference proteome</keyword>
<dbReference type="PANTHER" id="PTHR13847">
    <property type="entry name" value="SARCOSINE DEHYDROGENASE-RELATED"/>
    <property type="match status" value="1"/>
</dbReference>
<sequence>MKSRTHAEAYDVVIIGAGVIGNSIAYHLSEQNSQNILVIDKSFPLSGTSGSTQAWVWVHTKTPSSYGELSLFSSELYPYLERKIGDVEYKRTGGLAPFFTEEEREKALKLAESQAKVGIDIKVLSRDEVLKKEPSFSPNVVGATFSSIDGNVNPFRLLELYTRAAEKNKVDYSFYNPVVDIEQQGDGYMVHSEKGVFRTKKLILAGGPWSKQLGSFIGLDIPVKLVRGQVLITEPLAPLLNYTIGGIRQANNGEVLIGYSKEEVGYNRQGTLDVIQETANMAVSFVPALANANVVRSFSGVRVVPEDGLPIFGEIPGRKNLYIATMHSGITLSPVIGTLMSELISSGETSLPIEKYSISRFA</sequence>
<dbReference type="OrthoDB" id="9794226at2"/>
<evidence type="ECO:0000313" key="2">
    <source>
        <dbReference type="EMBL" id="SDZ80263.1"/>
    </source>
</evidence>
<dbReference type="Gene3D" id="3.30.9.10">
    <property type="entry name" value="D-Amino Acid Oxidase, subunit A, domain 2"/>
    <property type="match status" value="1"/>
</dbReference>
<dbReference type="Gene3D" id="3.50.50.60">
    <property type="entry name" value="FAD/NAD(P)-binding domain"/>
    <property type="match status" value="1"/>
</dbReference>
<dbReference type="SUPFAM" id="SSF54373">
    <property type="entry name" value="FAD-linked reductases, C-terminal domain"/>
    <property type="match status" value="1"/>
</dbReference>
<dbReference type="Pfam" id="PF01266">
    <property type="entry name" value="DAO"/>
    <property type="match status" value="1"/>
</dbReference>
<feature type="domain" description="FAD dependent oxidoreductase" evidence="1">
    <location>
        <begin position="11"/>
        <end position="343"/>
    </location>
</feature>
<reference evidence="2 3" key="1">
    <citation type="submission" date="2016-10" db="EMBL/GenBank/DDBJ databases">
        <authorList>
            <person name="de Groot N.N."/>
        </authorList>
    </citation>
    <scope>NUCLEOTIDE SEQUENCE [LARGE SCALE GENOMIC DNA]</scope>
    <source>
        <strain evidence="2 3">CCM7597</strain>
    </source>
</reference>
<protein>
    <submittedName>
        <fullName evidence="2">Sarcosine oxidase subunit beta</fullName>
    </submittedName>
</protein>